<sequence>MNPNAILSKLLPFDFYSDLLSLVQNRTYAKLDGEFDALYKITSRTISKMLTVISMSPNGQSNPEEMRRRKYLLYRGSVICLGISKFMAAILYVILYLLTHSVKPKEHIEHLLGPLQLCLLVAIGPFILFGTLLVISSLKAMKFHQVTLLLAIIFAIVLGIYDLFLGGFGAYIYFSSIAFTRHFIMFVVFICQATNIICTAIYDVPLIRAFRSLRKQETQLV</sequence>
<gene>
    <name evidence="2" type="ORF">PLXY2_LOCUS5058</name>
</gene>
<name>A0A8S4EAH4_PLUXY</name>
<keyword evidence="1" id="KW-0472">Membrane</keyword>
<feature type="transmembrane region" description="Helical" evidence="1">
    <location>
        <begin position="183"/>
        <end position="204"/>
    </location>
</feature>
<comment type="caution">
    <text evidence="2">The sequence shown here is derived from an EMBL/GenBank/DDBJ whole genome shotgun (WGS) entry which is preliminary data.</text>
</comment>
<keyword evidence="1" id="KW-1133">Transmembrane helix</keyword>
<feature type="transmembrane region" description="Helical" evidence="1">
    <location>
        <begin position="111"/>
        <end position="135"/>
    </location>
</feature>
<accession>A0A8S4EAH4</accession>
<feature type="transmembrane region" description="Helical" evidence="1">
    <location>
        <begin position="147"/>
        <end position="171"/>
    </location>
</feature>
<keyword evidence="3" id="KW-1185">Reference proteome</keyword>
<proteinExistence type="predicted"/>
<protein>
    <submittedName>
        <fullName evidence="2">(diamondback moth) hypothetical protein</fullName>
    </submittedName>
</protein>
<keyword evidence="1" id="KW-0812">Transmembrane</keyword>
<dbReference type="AlphaFoldDB" id="A0A8S4EAH4"/>
<dbReference type="Proteomes" id="UP000653454">
    <property type="component" value="Unassembled WGS sequence"/>
</dbReference>
<organism evidence="2 3">
    <name type="scientific">Plutella xylostella</name>
    <name type="common">Diamondback moth</name>
    <name type="synonym">Plutella maculipennis</name>
    <dbReference type="NCBI Taxonomy" id="51655"/>
    <lineage>
        <taxon>Eukaryota</taxon>
        <taxon>Metazoa</taxon>
        <taxon>Ecdysozoa</taxon>
        <taxon>Arthropoda</taxon>
        <taxon>Hexapoda</taxon>
        <taxon>Insecta</taxon>
        <taxon>Pterygota</taxon>
        <taxon>Neoptera</taxon>
        <taxon>Endopterygota</taxon>
        <taxon>Lepidoptera</taxon>
        <taxon>Glossata</taxon>
        <taxon>Ditrysia</taxon>
        <taxon>Yponomeutoidea</taxon>
        <taxon>Plutellidae</taxon>
        <taxon>Plutella</taxon>
    </lineage>
</organism>
<feature type="transmembrane region" description="Helical" evidence="1">
    <location>
        <begin position="72"/>
        <end position="99"/>
    </location>
</feature>
<evidence type="ECO:0000256" key="1">
    <source>
        <dbReference type="SAM" id="Phobius"/>
    </source>
</evidence>
<evidence type="ECO:0000313" key="3">
    <source>
        <dbReference type="Proteomes" id="UP000653454"/>
    </source>
</evidence>
<reference evidence="2" key="1">
    <citation type="submission" date="2020-11" db="EMBL/GenBank/DDBJ databases">
        <authorList>
            <person name="Whiteford S."/>
        </authorList>
    </citation>
    <scope>NUCLEOTIDE SEQUENCE</scope>
</reference>
<evidence type="ECO:0000313" key="2">
    <source>
        <dbReference type="EMBL" id="CAG9112807.1"/>
    </source>
</evidence>
<dbReference type="EMBL" id="CAJHNJ030000014">
    <property type="protein sequence ID" value="CAG9112807.1"/>
    <property type="molecule type" value="Genomic_DNA"/>
</dbReference>